<gene>
    <name evidence="3" type="ORF">IPO85_05795</name>
</gene>
<evidence type="ECO:0000313" key="4">
    <source>
        <dbReference type="Proteomes" id="UP000808349"/>
    </source>
</evidence>
<sequence length="251" mass="29137">MNSLSAIVITYNEELNISSCLNSLKRIADEIIVVDSYSTDRTRELCEAAGAKVFTHAFEGYGQQKSYAANLATHDMILSLDADESLDEEAIEEIQNLKRNGFDELYLIKRKTFYCGHWVKYCGWYPDKKLRLWNRIHANWSLDKLHETVLPNNPHAPTQLLKGNILHYSYKTTQDHLNQLDRFSTMAAKKYFDQGKKSFLFQAQWSYVIKFLEIYIYKLGILDGKTGFTIALLSAYGQFLKYHKLHLLNRS</sequence>
<protein>
    <submittedName>
        <fullName evidence="3">Glycosyltransferase family 2 protein</fullName>
    </submittedName>
</protein>
<accession>A0A9D7S7W5</accession>
<dbReference type="InterPro" id="IPR001173">
    <property type="entry name" value="Glyco_trans_2-like"/>
</dbReference>
<feature type="domain" description="Glycosyltransferase 2-like" evidence="2">
    <location>
        <begin position="5"/>
        <end position="100"/>
    </location>
</feature>
<organism evidence="3 4">
    <name type="scientific">Candidatus Defluviibacterium haderslevense</name>
    <dbReference type="NCBI Taxonomy" id="2981993"/>
    <lineage>
        <taxon>Bacteria</taxon>
        <taxon>Pseudomonadati</taxon>
        <taxon>Bacteroidota</taxon>
        <taxon>Saprospiria</taxon>
        <taxon>Saprospirales</taxon>
        <taxon>Saprospiraceae</taxon>
        <taxon>Candidatus Defluviibacterium</taxon>
    </lineage>
</organism>
<proteinExistence type="inferred from homology"/>
<comment type="caution">
    <text evidence="3">The sequence shown here is derived from an EMBL/GenBank/DDBJ whole genome shotgun (WGS) entry which is preliminary data.</text>
</comment>
<evidence type="ECO:0000313" key="3">
    <source>
        <dbReference type="EMBL" id="MBK9717014.1"/>
    </source>
</evidence>
<dbReference type="PANTHER" id="PTHR43630:SF2">
    <property type="entry name" value="GLYCOSYLTRANSFERASE"/>
    <property type="match status" value="1"/>
</dbReference>
<comment type="similarity">
    <text evidence="1">Belongs to the glycosyltransferase 2 family. WaaE/KdtX subfamily.</text>
</comment>
<dbReference type="EMBL" id="JADKFW010000004">
    <property type="protein sequence ID" value="MBK9717014.1"/>
    <property type="molecule type" value="Genomic_DNA"/>
</dbReference>
<dbReference type="InterPro" id="IPR029044">
    <property type="entry name" value="Nucleotide-diphossugar_trans"/>
</dbReference>
<dbReference type="SUPFAM" id="SSF53448">
    <property type="entry name" value="Nucleotide-diphospho-sugar transferases"/>
    <property type="match status" value="1"/>
</dbReference>
<reference evidence="3 4" key="1">
    <citation type="submission" date="2020-10" db="EMBL/GenBank/DDBJ databases">
        <title>Connecting structure to function with the recovery of over 1000 high-quality activated sludge metagenome-assembled genomes encoding full-length rRNA genes using long-read sequencing.</title>
        <authorList>
            <person name="Singleton C.M."/>
            <person name="Petriglieri F."/>
            <person name="Kristensen J.M."/>
            <person name="Kirkegaard R.H."/>
            <person name="Michaelsen T.Y."/>
            <person name="Andersen M.H."/>
            <person name="Karst S.M."/>
            <person name="Dueholm M.S."/>
            <person name="Nielsen P.H."/>
            <person name="Albertsen M."/>
        </authorList>
    </citation>
    <scope>NUCLEOTIDE SEQUENCE [LARGE SCALE GENOMIC DNA]</scope>
    <source>
        <strain evidence="3">Ribe_18-Q3-R11-54_BAT3C.373</strain>
    </source>
</reference>
<dbReference type="Proteomes" id="UP000808349">
    <property type="component" value="Unassembled WGS sequence"/>
</dbReference>
<dbReference type="Gene3D" id="3.90.550.10">
    <property type="entry name" value="Spore Coat Polysaccharide Biosynthesis Protein SpsA, Chain A"/>
    <property type="match status" value="1"/>
</dbReference>
<dbReference type="AlphaFoldDB" id="A0A9D7S7W5"/>
<evidence type="ECO:0000259" key="2">
    <source>
        <dbReference type="Pfam" id="PF00535"/>
    </source>
</evidence>
<name>A0A9D7S7W5_9BACT</name>
<dbReference type="Pfam" id="PF00535">
    <property type="entry name" value="Glycos_transf_2"/>
    <property type="match status" value="1"/>
</dbReference>
<dbReference type="CDD" id="cd02511">
    <property type="entry name" value="Beta4Glucosyltransferase"/>
    <property type="match status" value="1"/>
</dbReference>
<evidence type="ECO:0000256" key="1">
    <source>
        <dbReference type="ARBA" id="ARBA00038494"/>
    </source>
</evidence>
<dbReference type="PANTHER" id="PTHR43630">
    <property type="entry name" value="POLY-BETA-1,6-N-ACETYL-D-GLUCOSAMINE SYNTHASE"/>
    <property type="match status" value="1"/>
</dbReference>